<feature type="transmembrane region" description="Helical" evidence="3">
    <location>
        <begin position="6"/>
        <end position="29"/>
    </location>
</feature>
<dbReference type="AlphaFoldDB" id="A0AA89BQ79"/>
<dbReference type="Proteomes" id="UP001186944">
    <property type="component" value="Unassembled WGS sequence"/>
</dbReference>
<proteinExistence type="predicted"/>
<feature type="domain" description="DDE Tnp4" evidence="4">
    <location>
        <begin position="60"/>
        <end position="208"/>
    </location>
</feature>
<feature type="non-terminal residue" evidence="5">
    <location>
        <position position="1"/>
    </location>
</feature>
<comment type="cofactor">
    <cofactor evidence="1">
        <name>a divalent metal cation</name>
        <dbReference type="ChEBI" id="CHEBI:60240"/>
    </cofactor>
</comment>
<dbReference type="Pfam" id="PF13359">
    <property type="entry name" value="DDE_Tnp_4"/>
    <property type="match status" value="1"/>
</dbReference>
<comment type="caution">
    <text evidence="5">The sequence shown here is derived from an EMBL/GenBank/DDBJ whole genome shotgun (WGS) entry which is preliminary data.</text>
</comment>
<dbReference type="GO" id="GO:0046872">
    <property type="term" value="F:metal ion binding"/>
    <property type="evidence" value="ECO:0007669"/>
    <property type="project" value="UniProtKB-KW"/>
</dbReference>
<accession>A0AA89BQ79</accession>
<evidence type="ECO:0000313" key="6">
    <source>
        <dbReference type="Proteomes" id="UP001186944"/>
    </source>
</evidence>
<keyword evidence="3" id="KW-1133">Transmembrane helix</keyword>
<protein>
    <recommendedName>
        <fullName evidence="4">DDE Tnp4 domain-containing protein</fullName>
    </recommendedName>
</protein>
<name>A0AA89BQ79_PINIB</name>
<evidence type="ECO:0000256" key="3">
    <source>
        <dbReference type="SAM" id="Phobius"/>
    </source>
</evidence>
<sequence length="216" mass="24987">FLLSDLFGVSTSTVSSIFTTWMFYLFAIFKDTIVWPSRECIKKHMPPSFKKSFPRTRCIIDCTEIFIQRPRDPSNQAKTYSSYKSHNTYKFLIAITPTGAISFVSDVWGGNTSDRYITQNSGFLDMISPGDEIMADRGFTIRDLLTERHAHLNIPPFTRKCHWGKGKRLNASEIRKTRHIANLRIHVERAIQRMKKFKLLSQVIPWRMKSVVSCAT</sequence>
<keyword evidence="6" id="KW-1185">Reference proteome</keyword>
<dbReference type="InterPro" id="IPR027806">
    <property type="entry name" value="HARBI1_dom"/>
</dbReference>
<evidence type="ECO:0000259" key="4">
    <source>
        <dbReference type="Pfam" id="PF13359"/>
    </source>
</evidence>
<dbReference type="PANTHER" id="PTHR23080">
    <property type="entry name" value="THAP DOMAIN PROTEIN"/>
    <property type="match status" value="1"/>
</dbReference>
<evidence type="ECO:0000313" key="5">
    <source>
        <dbReference type="EMBL" id="KAK3091330.1"/>
    </source>
</evidence>
<evidence type="ECO:0000256" key="2">
    <source>
        <dbReference type="ARBA" id="ARBA00022723"/>
    </source>
</evidence>
<keyword evidence="2" id="KW-0479">Metal-binding</keyword>
<gene>
    <name evidence="5" type="ORF">FSP39_018999</name>
</gene>
<keyword evidence="3" id="KW-0812">Transmembrane</keyword>
<organism evidence="5 6">
    <name type="scientific">Pinctada imbricata</name>
    <name type="common">Atlantic pearl-oyster</name>
    <name type="synonym">Pinctada martensii</name>
    <dbReference type="NCBI Taxonomy" id="66713"/>
    <lineage>
        <taxon>Eukaryota</taxon>
        <taxon>Metazoa</taxon>
        <taxon>Spiralia</taxon>
        <taxon>Lophotrochozoa</taxon>
        <taxon>Mollusca</taxon>
        <taxon>Bivalvia</taxon>
        <taxon>Autobranchia</taxon>
        <taxon>Pteriomorphia</taxon>
        <taxon>Pterioida</taxon>
        <taxon>Pterioidea</taxon>
        <taxon>Pteriidae</taxon>
        <taxon>Pinctada</taxon>
    </lineage>
</organism>
<evidence type="ECO:0000256" key="1">
    <source>
        <dbReference type="ARBA" id="ARBA00001968"/>
    </source>
</evidence>
<keyword evidence="3" id="KW-0472">Membrane</keyword>
<reference evidence="5" key="1">
    <citation type="submission" date="2019-08" db="EMBL/GenBank/DDBJ databases">
        <title>The improved chromosome-level genome for the pearl oyster Pinctada fucata martensii using PacBio sequencing and Hi-C.</title>
        <authorList>
            <person name="Zheng Z."/>
        </authorList>
    </citation>
    <scope>NUCLEOTIDE SEQUENCE</scope>
    <source>
        <strain evidence="5">ZZ-2019</strain>
        <tissue evidence="5">Adductor muscle</tissue>
    </source>
</reference>
<dbReference type="EMBL" id="VSWD01000010">
    <property type="protein sequence ID" value="KAK3091330.1"/>
    <property type="molecule type" value="Genomic_DNA"/>
</dbReference>